<accession>A0ABX5PVE0</accession>
<reference evidence="2 3" key="1">
    <citation type="submission" date="2018-06" db="EMBL/GenBank/DDBJ databases">
        <title>Genomic Encyclopedia of Archaeal and Bacterial Type Strains, Phase II (KMG-II): from individual species to whole genera.</title>
        <authorList>
            <person name="Goeker M."/>
        </authorList>
    </citation>
    <scope>NUCLEOTIDE SEQUENCE [LARGE SCALE GENOMIC DNA]</scope>
    <source>
        <strain evidence="2 3">DSM 17205</strain>
    </source>
</reference>
<evidence type="ECO:0000313" key="3">
    <source>
        <dbReference type="Proteomes" id="UP000248584"/>
    </source>
</evidence>
<dbReference type="Proteomes" id="UP000248584">
    <property type="component" value="Unassembled WGS sequence"/>
</dbReference>
<dbReference type="EMBL" id="QKZR01000005">
    <property type="protein sequence ID" value="PZX38159.1"/>
    <property type="molecule type" value="Genomic_DNA"/>
</dbReference>
<feature type="transmembrane region" description="Helical" evidence="1">
    <location>
        <begin position="12"/>
        <end position="42"/>
    </location>
</feature>
<keyword evidence="1" id="KW-1133">Transmembrane helix</keyword>
<gene>
    <name evidence="2" type="ORF">LX97_02740</name>
</gene>
<comment type="caution">
    <text evidence="2">The sequence shown here is derived from an EMBL/GenBank/DDBJ whole genome shotgun (WGS) entry which is preliminary data.</text>
</comment>
<sequence length="123" mass="14461">MLKKILLQLPEYYFIIMIFLAGYTPPFSIQLFHIILIVILALQIYFANIVSGLLFSGLIFFFNLFFLVAVISEFNDFTEFNSEAQQLLFVGLSIWIFNMIASIAMMYRYGKMKIRSSQRIRFN</sequence>
<evidence type="ECO:0000256" key="1">
    <source>
        <dbReference type="SAM" id="Phobius"/>
    </source>
</evidence>
<feature type="transmembrane region" description="Helical" evidence="1">
    <location>
        <begin position="84"/>
        <end position="107"/>
    </location>
</feature>
<proteinExistence type="predicted"/>
<keyword evidence="1" id="KW-0472">Membrane</keyword>
<feature type="transmembrane region" description="Helical" evidence="1">
    <location>
        <begin position="49"/>
        <end position="72"/>
    </location>
</feature>
<name>A0ABX5PVE0_9FLAO</name>
<organism evidence="2 3">
    <name type="scientific">Nonlabens dokdonensis</name>
    <dbReference type="NCBI Taxonomy" id="328515"/>
    <lineage>
        <taxon>Bacteria</taxon>
        <taxon>Pseudomonadati</taxon>
        <taxon>Bacteroidota</taxon>
        <taxon>Flavobacteriia</taxon>
        <taxon>Flavobacteriales</taxon>
        <taxon>Flavobacteriaceae</taxon>
        <taxon>Nonlabens</taxon>
    </lineage>
</organism>
<keyword evidence="3" id="KW-1185">Reference proteome</keyword>
<dbReference type="RefSeq" id="WP_015363906.1">
    <property type="nucleotide sequence ID" value="NZ_QKZR01000005.1"/>
</dbReference>
<evidence type="ECO:0000313" key="2">
    <source>
        <dbReference type="EMBL" id="PZX38159.1"/>
    </source>
</evidence>
<keyword evidence="1" id="KW-0812">Transmembrane</keyword>
<protein>
    <submittedName>
        <fullName evidence="2">Uncharacterized protein</fullName>
    </submittedName>
</protein>